<dbReference type="Proteomes" id="UP000009007">
    <property type="component" value="Chromosome I"/>
</dbReference>
<proteinExistence type="predicted"/>
<dbReference type="PATRIC" id="fig|1201294.9.peg.250"/>
<keyword evidence="3" id="KW-1185">Reference proteome</keyword>
<evidence type="ECO:0000256" key="1">
    <source>
        <dbReference type="ARBA" id="ARBA00022801"/>
    </source>
</evidence>
<dbReference type="HOGENOM" id="CLU_2433840_0_0_2"/>
<dbReference type="Pfam" id="PF04371">
    <property type="entry name" value="PAD_porph"/>
    <property type="match status" value="1"/>
</dbReference>
<gene>
    <name evidence="2" type="ordered locus">BN140_0229</name>
</gene>
<dbReference type="Gene3D" id="3.75.10.10">
    <property type="entry name" value="L-arginine/glycine Amidinotransferase, Chain A"/>
    <property type="match status" value="1"/>
</dbReference>
<sequence>MQRGHAIANSVRVAAVNRVGDEGDIRFFGSSFVTDAFGNVLSRAGKTGEEVFPDREVVGIDCTAMVPGFGAIHCISQQQPSVQGAAPRPE</sequence>
<dbReference type="STRING" id="1201294.BN140_0229"/>
<evidence type="ECO:0000313" key="2">
    <source>
        <dbReference type="EMBL" id="CCJ35152.1"/>
    </source>
</evidence>
<dbReference type="AlphaFoldDB" id="I7LIN7"/>
<reference evidence="3" key="1">
    <citation type="journal article" date="2012" name="J. Bacteriol.">
        <title>Complete genome sequence of the hydrogenotrophic, methanogenic archaeon Methanoculleus bourgensis strain MS2T, isolated from a sewage sludge digester.</title>
        <authorList>
            <person name="Maus I."/>
            <person name="Wibberg D."/>
            <person name="Stantscheff R."/>
            <person name="Eikmeyer F.G."/>
            <person name="Seffner A."/>
            <person name="Boelter J."/>
            <person name="Szczepanowski R."/>
            <person name="Blom J."/>
            <person name="Jaenicke S."/>
            <person name="Konig H."/>
            <person name="Puhler A."/>
            <person name="Schluter A."/>
        </authorList>
    </citation>
    <scope>NUCLEOTIDE SEQUENCE [LARGE SCALE GENOMIC DNA]</scope>
    <source>
        <strain evidence="3">ATCC 43281 / DSM 3045 / OCM 15 / MS2</strain>
    </source>
</reference>
<dbReference type="InterPro" id="IPR007466">
    <property type="entry name" value="Peptidyl-Arg-deiminase_porph"/>
</dbReference>
<dbReference type="EMBL" id="HE964772">
    <property type="protein sequence ID" value="CCJ35152.1"/>
    <property type="molecule type" value="Genomic_DNA"/>
</dbReference>
<name>I7LIN7_METBM</name>
<accession>I7LIN7</accession>
<dbReference type="KEGG" id="mbg:BN140_0229"/>
<dbReference type="RefSeq" id="WP_014866129.1">
    <property type="nucleotide sequence ID" value="NC_018227.2"/>
</dbReference>
<dbReference type="GO" id="GO:0004668">
    <property type="term" value="F:protein-arginine deiminase activity"/>
    <property type="evidence" value="ECO:0007669"/>
    <property type="project" value="InterPro"/>
</dbReference>
<dbReference type="SUPFAM" id="SSF55909">
    <property type="entry name" value="Pentein"/>
    <property type="match status" value="1"/>
</dbReference>
<organism evidence="2 3">
    <name type="scientific">Methanoculleus bourgensis (strain ATCC 43281 / DSM 3045 / OCM 15 / MS2)</name>
    <name type="common">Methanogenium bourgense</name>
    <dbReference type="NCBI Taxonomy" id="1201294"/>
    <lineage>
        <taxon>Archaea</taxon>
        <taxon>Methanobacteriati</taxon>
        <taxon>Methanobacteriota</taxon>
        <taxon>Stenosarchaea group</taxon>
        <taxon>Methanomicrobia</taxon>
        <taxon>Methanomicrobiales</taxon>
        <taxon>Methanomicrobiaceae</taxon>
        <taxon>Methanoculleus</taxon>
    </lineage>
</organism>
<dbReference type="GO" id="GO:0009446">
    <property type="term" value="P:putrescine biosynthetic process"/>
    <property type="evidence" value="ECO:0007669"/>
    <property type="project" value="InterPro"/>
</dbReference>
<keyword evidence="1" id="KW-0378">Hydrolase</keyword>
<dbReference type="InterPro" id="IPR036526">
    <property type="entry name" value="C-N_Hydrolase_sf"/>
</dbReference>
<protein>
    <submittedName>
        <fullName evidence="2">Uncharacterized protein</fullName>
    </submittedName>
</protein>
<evidence type="ECO:0000313" key="3">
    <source>
        <dbReference type="Proteomes" id="UP000009007"/>
    </source>
</evidence>
<dbReference type="SUPFAM" id="SSF56317">
    <property type="entry name" value="Carbon-nitrogen hydrolase"/>
    <property type="match status" value="1"/>
</dbReference>
<dbReference type="GeneID" id="79894838"/>